<proteinExistence type="predicted"/>
<dbReference type="InterPro" id="IPR036388">
    <property type="entry name" value="WH-like_DNA-bd_sf"/>
</dbReference>
<evidence type="ECO:0000313" key="2">
    <source>
        <dbReference type="EMBL" id="MBM9434119.1"/>
    </source>
</evidence>
<evidence type="ECO:0000259" key="1">
    <source>
        <dbReference type="Pfam" id="PF13601"/>
    </source>
</evidence>
<dbReference type="EMBL" id="JAFFJS010000007">
    <property type="protein sequence ID" value="MBM9434119.1"/>
    <property type="molecule type" value="Genomic_DNA"/>
</dbReference>
<dbReference type="Gene3D" id="1.10.10.10">
    <property type="entry name" value="Winged helix-like DNA-binding domain superfamily/Winged helix DNA-binding domain"/>
    <property type="match status" value="1"/>
</dbReference>
<name>A0ABS2THI8_9ACTO</name>
<dbReference type="Pfam" id="PF13601">
    <property type="entry name" value="HTH_34"/>
    <property type="match status" value="1"/>
</dbReference>
<dbReference type="PANTHER" id="PTHR37318">
    <property type="entry name" value="BSL7504 PROTEIN"/>
    <property type="match status" value="1"/>
</dbReference>
<dbReference type="SUPFAM" id="SSF46785">
    <property type="entry name" value="Winged helix' DNA-binding domain"/>
    <property type="match status" value="1"/>
</dbReference>
<dbReference type="Proteomes" id="UP000705983">
    <property type="component" value="Unassembled WGS sequence"/>
</dbReference>
<dbReference type="InterPro" id="IPR036390">
    <property type="entry name" value="WH_DNA-bd_sf"/>
</dbReference>
<comment type="caution">
    <text evidence="2">The sequence shown here is derived from an EMBL/GenBank/DDBJ whole genome shotgun (WGS) entry which is preliminary data.</text>
</comment>
<evidence type="ECO:0000313" key="3">
    <source>
        <dbReference type="Proteomes" id="UP000705983"/>
    </source>
</evidence>
<dbReference type="RefSeq" id="WP_187997132.1">
    <property type="nucleotide sequence ID" value="NZ_JACEXG010000007.1"/>
</dbReference>
<gene>
    <name evidence="2" type="ORF">JVW63_10485</name>
</gene>
<sequence length="102" mass="10796">MRANLDPIIHAPKRLMAMAILANTEHASFQFLKDQLGLTDSDLSKQMAALESAGYVTITKKGRGPGSVTTFAMTKTGSRAYTAHREALHALLGSHPAGTSSG</sequence>
<dbReference type="PANTHER" id="PTHR37318:SF1">
    <property type="entry name" value="BSL7504 PROTEIN"/>
    <property type="match status" value="1"/>
</dbReference>
<reference evidence="3" key="1">
    <citation type="submission" date="2021-02" db="EMBL/GenBank/DDBJ databases">
        <title>Leucobacter sp. CX169.</title>
        <authorList>
            <person name="Cheng Y."/>
        </authorList>
    </citation>
    <scope>NUCLEOTIDE SEQUENCE [LARGE SCALE GENOMIC DNA]</scope>
    <source>
        <strain evidence="3">JY899</strain>
    </source>
</reference>
<dbReference type="InterPro" id="IPR027395">
    <property type="entry name" value="WH_DNA-bd_dom"/>
</dbReference>
<accession>A0ABS2THI8</accession>
<protein>
    <submittedName>
        <fullName evidence="2">Transcriptional regulator</fullName>
    </submittedName>
</protein>
<feature type="domain" description="Winged helix DNA-binding" evidence="1">
    <location>
        <begin position="14"/>
        <end position="91"/>
    </location>
</feature>
<keyword evidence="3" id="KW-1185">Reference proteome</keyword>
<organism evidence="2 3">
    <name type="scientific">Flaviflexus equikiangi</name>
    <dbReference type="NCBI Taxonomy" id="2758573"/>
    <lineage>
        <taxon>Bacteria</taxon>
        <taxon>Bacillati</taxon>
        <taxon>Actinomycetota</taxon>
        <taxon>Actinomycetes</taxon>
        <taxon>Actinomycetales</taxon>
        <taxon>Actinomycetaceae</taxon>
        <taxon>Flaviflexus</taxon>
    </lineage>
</organism>